<feature type="domain" description="VOC" evidence="1">
    <location>
        <begin position="4"/>
        <end position="122"/>
    </location>
</feature>
<dbReference type="InterPro" id="IPR037523">
    <property type="entry name" value="VOC_core"/>
</dbReference>
<evidence type="ECO:0000313" key="2">
    <source>
        <dbReference type="EMBL" id="MBB5105011.1"/>
    </source>
</evidence>
<name>A0A5P2XHB4_STRST</name>
<dbReference type="Proteomes" id="UP000326505">
    <property type="component" value="Chromosome"/>
</dbReference>
<reference evidence="2 5" key="2">
    <citation type="submission" date="2020-08" db="EMBL/GenBank/DDBJ databases">
        <title>Genomic Encyclopedia of Type Strains, Phase III (KMG-III): the genomes of soil and plant-associated and newly described type strains.</title>
        <authorList>
            <person name="Whitman W."/>
        </authorList>
    </citation>
    <scope>NUCLEOTIDE SEQUENCE [LARGE SCALE GENOMIC DNA]</scope>
    <source>
        <strain evidence="2 5">CECT 3146</strain>
    </source>
</reference>
<dbReference type="InterPro" id="IPR029068">
    <property type="entry name" value="Glyas_Bleomycin-R_OHBP_Dase"/>
</dbReference>
<dbReference type="PROSITE" id="PS51819">
    <property type="entry name" value="VOC"/>
    <property type="match status" value="1"/>
</dbReference>
<dbReference type="RefSeq" id="WP_150513550.1">
    <property type="nucleotide sequence ID" value="NZ_BMSQ01000002.1"/>
</dbReference>
<accession>A0A5P2XHB4</accession>
<keyword evidence="5" id="KW-1185">Reference proteome</keyword>
<evidence type="ECO:0000259" key="1">
    <source>
        <dbReference type="PROSITE" id="PS51819"/>
    </source>
</evidence>
<keyword evidence="2" id="KW-0560">Oxidoreductase</keyword>
<keyword evidence="2" id="KW-0456">Lyase</keyword>
<dbReference type="GO" id="GO:0051213">
    <property type="term" value="F:dioxygenase activity"/>
    <property type="evidence" value="ECO:0007669"/>
    <property type="project" value="UniProtKB-KW"/>
</dbReference>
<reference evidence="3 4" key="1">
    <citation type="submission" date="2017-09" db="EMBL/GenBank/DDBJ databases">
        <authorList>
            <person name="Lee N."/>
            <person name="Cho B.-K."/>
        </authorList>
    </citation>
    <scope>NUCLEOTIDE SEQUENCE [LARGE SCALE GENOMIC DNA]</scope>
    <source>
        <strain evidence="3 4">ATCC 27465</strain>
    </source>
</reference>
<evidence type="ECO:0000313" key="3">
    <source>
        <dbReference type="EMBL" id="QEV62689.1"/>
    </source>
</evidence>
<gene>
    <name evidence="3" type="ORF">CP982_31515</name>
    <name evidence="2" type="ORF">FHS40_004104</name>
</gene>
<keyword evidence="2" id="KW-0223">Dioxygenase</keyword>
<dbReference type="EMBL" id="CP023690">
    <property type="protein sequence ID" value="QEV62689.1"/>
    <property type="molecule type" value="Genomic_DNA"/>
</dbReference>
<dbReference type="Proteomes" id="UP000549009">
    <property type="component" value="Unassembled WGS sequence"/>
</dbReference>
<dbReference type="Gene3D" id="3.10.180.10">
    <property type="entry name" value="2,3-Dihydroxybiphenyl 1,2-Dioxygenase, domain 1"/>
    <property type="match status" value="1"/>
</dbReference>
<dbReference type="EMBL" id="JACHJD010000006">
    <property type="protein sequence ID" value="MBB5105011.1"/>
    <property type="molecule type" value="Genomic_DNA"/>
</dbReference>
<dbReference type="SUPFAM" id="SSF54593">
    <property type="entry name" value="Glyoxalase/Bleomycin resistance protein/Dihydroxybiphenyl dioxygenase"/>
    <property type="match status" value="1"/>
</dbReference>
<sequence length="130" mass="14381">MPVQLNHTIVHARDNRESAAFFADLLGLDITSEWGPFIAVALDNGVTLDFATVPAEHITPQHYAFLVSDAEFDAAYEKITTRSLPHWADPHQKHPGEINHNDGGKGVYLLDPTGHAMELITVPYGGWPQR</sequence>
<dbReference type="KEGG" id="sspb:CP982_31515"/>
<evidence type="ECO:0000313" key="4">
    <source>
        <dbReference type="Proteomes" id="UP000326505"/>
    </source>
</evidence>
<evidence type="ECO:0000313" key="5">
    <source>
        <dbReference type="Proteomes" id="UP000549009"/>
    </source>
</evidence>
<proteinExistence type="predicted"/>
<dbReference type="InterPro" id="IPR004360">
    <property type="entry name" value="Glyas_Fos-R_dOase_dom"/>
</dbReference>
<dbReference type="OrthoDB" id="9810341at2"/>
<organism evidence="3 4">
    <name type="scientific">Streptomyces spectabilis</name>
    <dbReference type="NCBI Taxonomy" id="68270"/>
    <lineage>
        <taxon>Bacteria</taxon>
        <taxon>Bacillati</taxon>
        <taxon>Actinomycetota</taxon>
        <taxon>Actinomycetes</taxon>
        <taxon>Kitasatosporales</taxon>
        <taxon>Streptomycetaceae</taxon>
        <taxon>Streptomyces</taxon>
    </lineage>
</organism>
<dbReference type="Pfam" id="PF00903">
    <property type="entry name" value="Glyoxalase"/>
    <property type="match status" value="1"/>
</dbReference>
<dbReference type="GO" id="GO:0016829">
    <property type="term" value="F:lyase activity"/>
    <property type="evidence" value="ECO:0007669"/>
    <property type="project" value="UniProtKB-KW"/>
</dbReference>
<dbReference type="CDD" id="cd08351">
    <property type="entry name" value="ChaP_like"/>
    <property type="match status" value="1"/>
</dbReference>
<protein>
    <submittedName>
        <fullName evidence="2">Catechol 2,3-dioxygenase-like lactoylglutathione lyase family enzyme</fullName>
    </submittedName>
    <submittedName>
        <fullName evidence="3">VOC family protein</fullName>
    </submittedName>
</protein>
<dbReference type="AlphaFoldDB" id="A0A5P2XHB4"/>